<protein>
    <submittedName>
        <fullName evidence="2">F-box domain-containing protein</fullName>
    </submittedName>
</protein>
<keyword evidence="1" id="KW-1185">Reference proteome</keyword>
<evidence type="ECO:0000313" key="1">
    <source>
        <dbReference type="Proteomes" id="UP000046392"/>
    </source>
</evidence>
<dbReference type="Proteomes" id="UP000046392">
    <property type="component" value="Unplaced"/>
</dbReference>
<dbReference type="AlphaFoldDB" id="A0A0N5BTI0"/>
<name>A0A0N5BTI0_STREA</name>
<organism evidence="1 2">
    <name type="scientific">Strongyloides papillosus</name>
    <name type="common">Intestinal threadworm</name>
    <dbReference type="NCBI Taxonomy" id="174720"/>
    <lineage>
        <taxon>Eukaryota</taxon>
        <taxon>Metazoa</taxon>
        <taxon>Ecdysozoa</taxon>
        <taxon>Nematoda</taxon>
        <taxon>Chromadorea</taxon>
        <taxon>Rhabditida</taxon>
        <taxon>Tylenchina</taxon>
        <taxon>Panagrolaimomorpha</taxon>
        <taxon>Strongyloidoidea</taxon>
        <taxon>Strongyloididae</taxon>
        <taxon>Strongyloides</taxon>
    </lineage>
</organism>
<dbReference type="WBParaSite" id="SPAL_0000916300.1">
    <property type="protein sequence ID" value="SPAL_0000916300.1"/>
    <property type="gene ID" value="SPAL_0000916300"/>
</dbReference>
<accession>A0A0N5BTI0</accession>
<proteinExistence type="predicted"/>
<evidence type="ECO:0000313" key="2">
    <source>
        <dbReference type="WBParaSite" id="SPAL_0000916300.1"/>
    </source>
</evidence>
<sequence length="420" mass="49264">MFFYSDYQNVSIKCDDEYGPGSDFFGMSYFEVVEDVDSKDLRNRARTFFGETLLCGNRVTYSFDPLVGKWSKADHVSLVKELTEELNLKCTTRKDINSLEFKKKHEENEDWIILDALSRMKHDNITRISLPVSCFTHLANEHSMIKGNILNGFPNLTEIYITSFWCGSIQYLNLDDPKDIFVRFVQQFSSNKNPTIFFESPTFFNGIFSYEIEKLINTITKYNVQVKFNQIIDCSRFKLDNKIYEDYMRLCSYIYPYITTATSEILYHKQILQSIKILETFENLSELHFVFIFKVFRNNAIFSGNRKVGYLGLRKLNNLKNVKLEYSGYINDHDSDILKSFYQFFEFTCLIMPRNVEILQLIGVPDINNATAKMITKYMPDIKLLNIECLSYKESDGLYNFGKLECLISYNYCPKKSLKL</sequence>
<reference evidence="2" key="1">
    <citation type="submission" date="2017-02" db="UniProtKB">
        <authorList>
            <consortium name="WormBaseParasite"/>
        </authorList>
    </citation>
    <scope>IDENTIFICATION</scope>
</reference>